<gene>
    <name evidence="3" type="ORF">WJ68_22020</name>
</gene>
<dbReference type="Proteomes" id="UP000057910">
    <property type="component" value="Unassembled WGS sequence"/>
</dbReference>
<feature type="domain" description="Phage head morphogenesis" evidence="2">
    <location>
        <begin position="133"/>
        <end position="244"/>
    </location>
</feature>
<feature type="region of interest" description="Disordered" evidence="1">
    <location>
        <begin position="1"/>
        <end position="20"/>
    </location>
</feature>
<name>A0ABD4DY84_9BURK</name>
<comment type="caution">
    <text evidence="3">The sequence shown here is derived from an EMBL/GenBank/DDBJ whole genome shotgun (WGS) entry which is preliminary data.</text>
</comment>
<dbReference type="Pfam" id="PF04233">
    <property type="entry name" value="Phage_Mu_F"/>
    <property type="match status" value="1"/>
</dbReference>
<sequence length="252" mass="28261">MTLTLDRKRGRRKNPVRLSGPERQYSLQLRKIAEQVGVLVNGFPQGDPQWAPTIEELLRRYAEALAPWAEATAARMLADLNRRDEQAWMQQAADMSRALRDEIQNAATGETLRALMAEQVTLIKSIPLEAAERVHQLTIEGMVDSTRAAQISKAIQESGQVAKSRADLIARTEVSRAATSLTEARARSVGSTHYIWRTSGDGDVRAGHRAMEGKVCAWDEPPEVEENGKYMRFHPGQIWNCRCWAEPIISED</sequence>
<evidence type="ECO:0000259" key="2">
    <source>
        <dbReference type="Pfam" id="PF04233"/>
    </source>
</evidence>
<protein>
    <submittedName>
        <fullName evidence="3">Phage head morphogenesis protein</fullName>
    </submittedName>
</protein>
<reference evidence="3 4" key="1">
    <citation type="submission" date="2015-11" db="EMBL/GenBank/DDBJ databases">
        <title>Expanding the genomic diversity of Burkholderia species for the development of highly accurate diagnostics.</title>
        <authorList>
            <person name="Sahl J."/>
            <person name="Keim P."/>
            <person name="Wagner D."/>
        </authorList>
    </citation>
    <scope>NUCLEOTIDE SEQUENCE [LARGE SCALE GENOMIC DNA]</scope>
    <source>
        <strain evidence="3 4">MSMB1585WGS</strain>
    </source>
</reference>
<dbReference type="RefSeq" id="WP_059984763.1">
    <property type="nucleotide sequence ID" value="NZ_LPAD01000089.1"/>
</dbReference>
<evidence type="ECO:0000313" key="4">
    <source>
        <dbReference type="Proteomes" id="UP000057910"/>
    </source>
</evidence>
<dbReference type="EMBL" id="LPAD01000089">
    <property type="protein sequence ID" value="KVN79380.1"/>
    <property type="molecule type" value="Genomic_DNA"/>
</dbReference>
<accession>A0ABD4DY84</accession>
<evidence type="ECO:0000256" key="1">
    <source>
        <dbReference type="SAM" id="MobiDB-lite"/>
    </source>
</evidence>
<dbReference type="AlphaFoldDB" id="A0ABD4DY84"/>
<dbReference type="InterPro" id="IPR006528">
    <property type="entry name" value="Phage_head_morphogenesis_dom"/>
</dbReference>
<proteinExistence type="predicted"/>
<evidence type="ECO:0000313" key="3">
    <source>
        <dbReference type="EMBL" id="KVN79380.1"/>
    </source>
</evidence>
<organism evidence="3 4">
    <name type="scientific">Burkholderia ubonensis</name>
    <dbReference type="NCBI Taxonomy" id="101571"/>
    <lineage>
        <taxon>Bacteria</taxon>
        <taxon>Pseudomonadati</taxon>
        <taxon>Pseudomonadota</taxon>
        <taxon>Betaproteobacteria</taxon>
        <taxon>Burkholderiales</taxon>
        <taxon>Burkholderiaceae</taxon>
        <taxon>Burkholderia</taxon>
        <taxon>Burkholderia cepacia complex</taxon>
    </lineage>
</organism>
<dbReference type="NCBIfam" id="TIGR01641">
    <property type="entry name" value="phageSPP1_gp7"/>
    <property type="match status" value="1"/>
</dbReference>